<evidence type="ECO:0000256" key="5">
    <source>
        <dbReference type="ARBA" id="ARBA00038359"/>
    </source>
</evidence>
<dbReference type="OrthoDB" id="5401779at2759"/>
<dbReference type="PANTHER" id="PTHR33048">
    <property type="entry name" value="PTH11-LIKE INTEGRAL MEMBRANE PROTEIN (AFU_ORTHOLOGUE AFUA_5G11245)"/>
    <property type="match status" value="1"/>
</dbReference>
<reference evidence="8" key="1">
    <citation type="journal article" date="2020" name="Stud. Mycol.">
        <title>101 Dothideomycetes genomes: a test case for predicting lifestyles and emergence of pathogens.</title>
        <authorList>
            <person name="Haridas S."/>
            <person name="Albert R."/>
            <person name="Binder M."/>
            <person name="Bloem J."/>
            <person name="Labutti K."/>
            <person name="Salamov A."/>
            <person name="Andreopoulos B."/>
            <person name="Baker S."/>
            <person name="Barry K."/>
            <person name="Bills G."/>
            <person name="Bluhm B."/>
            <person name="Cannon C."/>
            <person name="Castanera R."/>
            <person name="Culley D."/>
            <person name="Daum C."/>
            <person name="Ezra D."/>
            <person name="Gonzalez J."/>
            <person name="Henrissat B."/>
            <person name="Kuo A."/>
            <person name="Liang C."/>
            <person name="Lipzen A."/>
            <person name="Lutzoni F."/>
            <person name="Magnuson J."/>
            <person name="Mondo S."/>
            <person name="Nolan M."/>
            <person name="Ohm R."/>
            <person name="Pangilinan J."/>
            <person name="Park H.-J."/>
            <person name="Ramirez L."/>
            <person name="Alfaro M."/>
            <person name="Sun H."/>
            <person name="Tritt A."/>
            <person name="Yoshinaga Y."/>
            <person name="Zwiers L.-H."/>
            <person name="Turgeon B."/>
            <person name="Goodwin S."/>
            <person name="Spatafora J."/>
            <person name="Crous P."/>
            <person name="Grigoriev I."/>
        </authorList>
    </citation>
    <scope>NUCLEOTIDE SEQUENCE</scope>
    <source>
        <strain evidence="8">CBS 113818</strain>
    </source>
</reference>
<feature type="transmembrane region" description="Helical" evidence="6">
    <location>
        <begin position="34"/>
        <end position="58"/>
    </location>
</feature>
<feature type="transmembrane region" description="Helical" evidence="6">
    <location>
        <begin position="105"/>
        <end position="127"/>
    </location>
</feature>
<keyword evidence="9" id="KW-1185">Reference proteome</keyword>
<gene>
    <name evidence="8" type="ORF">CC86DRAFT_337756</name>
</gene>
<comment type="subcellular location">
    <subcellularLocation>
        <location evidence="1">Membrane</location>
        <topology evidence="1">Multi-pass membrane protein</topology>
    </subcellularLocation>
</comment>
<evidence type="ECO:0000313" key="9">
    <source>
        <dbReference type="Proteomes" id="UP000799424"/>
    </source>
</evidence>
<feature type="domain" description="Rhodopsin" evidence="7">
    <location>
        <begin position="33"/>
        <end position="249"/>
    </location>
</feature>
<keyword evidence="2 6" id="KW-0812">Transmembrane</keyword>
<dbReference type="Pfam" id="PF20684">
    <property type="entry name" value="Fung_rhodopsin"/>
    <property type="match status" value="1"/>
</dbReference>
<feature type="transmembrane region" description="Helical" evidence="6">
    <location>
        <begin position="147"/>
        <end position="168"/>
    </location>
</feature>
<evidence type="ECO:0000313" key="8">
    <source>
        <dbReference type="EMBL" id="KAF2832825.1"/>
    </source>
</evidence>
<dbReference type="GO" id="GO:0016020">
    <property type="term" value="C:membrane"/>
    <property type="evidence" value="ECO:0007669"/>
    <property type="project" value="UniProtKB-SubCell"/>
</dbReference>
<evidence type="ECO:0000259" key="7">
    <source>
        <dbReference type="Pfam" id="PF20684"/>
    </source>
</evidence>
<dbReference type="EMBL" id="MU006216">
    <property type="protein sequence ID" value="KAF2832825.1"/>
    <property type="molecule type" value="Genomic_DNA"/>
</dbReference>
<evidence type="ECO:0000256" key="2">
    <source>
        <dbReference type="ARBA" id="ARBA00022692"/>
    </source>
</evidence>
<keyword evidence="3 6" id="KW-1133">Transmembrane helix</keyword>
<proteinExistence type="inferred from homology"/>
<evidence type="ECO:0000256" key="6">
    <source>
        <dbReference type="SAM" id="Phobius"/>
    </source>
</evidence>
<protein>
    <recommendedName>
        <fullName evidence="7">Rhodopsin domain-containing protein</fullName>
    </recommendedName>
</protein>
<dbReference type="InterPro" id="IPR049326">
    <property type="entry name" value="Rhodopsin_dom_fungi"/>
</dbReference>
<evidence type="ECO:0000256" key="1">
    <source>
        <dbReference type="ARBA" id="ARBA00004141"/>
    </source>
</evidence>
<comment type="similarity">
    <text evidence="5">Belongs to the SAT4 family.</text>
</comment>
<sequence length="387" mass="42879">MAAPTEEQRKSWPAPNYENPENLQGLIIGLTAPALALAVIFSIFPLVCLKLGLGIHIWDQKPEWHTPYWKMGYTADLLFPAACSLTKISLCLTYFRLFPSRADKMFCYIMAGFVSMYTITCLFLSLFQCRPIRSFWDTDVEQKCINMRATLVAIAALNSFSDFLVYLWPAKPLWSLHLPLKQRLGLIFLFSVGLLVCVAGVLRMYYLEVFFESYDTLWNGSAVWSCMVLEMDIGIICGCLSGVKPVLSRIFPALFGSSYKTHSGATRPTYGVQTGRTTHGESFAFQPLSDISNGNKSASKKLEHAFSVEALKSGDDKGQRHLAWASSNGDMDKSSNVPANAIGVNQVVSIEEEETGSITPRSGAVNKLSDAGSEEWIMDDGARPRKA</sequence>
<dbReference type="InterPro" id="IPR052337">
    <property type="entry name" value="SAT4-like"/>
</dbReference>
<dbReference type="Proteomes" id="UP000799424">
    <property type="component" value="Unassembled WGS sequence"/>
</dbReference>
<dbReference type="AlphaFoldDB" id="A0A6A7AJR1"/>
<feature type="transmembrane region" description="Helical" evidence="6">
    <location>
        <begin position="184"/>
        <end position="202"/>
    </location>
</feature>
<name>A0A6A7AJR1_9PLEO</name>
<evidence type="ECO:0000256" key="3">
    <source>
        <dbReference type="ARBA" id="ARBA00022989"/>
    </source>
</evidence>
<dbReference type="PANTHER" id="PTHR33048:SF129">
    <property type="entry name" value="INTEGRAL MEMBRANE PROTEIN-RELATED"/>
    <property type="match status" value="1"/>
</dbReference>
<organism evidence="8 9">
    <name type="scientific">Ophiobolus disseminans</name>
    <dbReference type="NCBI Taxonomy" id="1469910"/>
    <lineage>
        <taxon>Eukaryota</taxon>
        <taxon>Fungi</taxon>
        <taxon>Dikarya</taxon>
        <taxon>Ascomycota</taxon>
        <taxon>Pezizomycotina</taxon>
        <taxon>Dothideomycetes</taxon>
        <taxon>Pleosporomycetidae</taxon>
        <taxon>Pleosporales</taxon>
        <taxon>Pleosporineae</taxon>
        <taxon>Phaeosphaeriaceae</taxon>
        <taxon>Ophiobolus</taxon>
    </lineage>
</organism>
<evidence type="ECO:0000256" key="4">
    <source>
        <dbReference type="ARBA" id="ARBA00023136"/>
    </source>
</evidence>
<accession>A0A6A7AJR1</accession>
<keyword evidence="4 6" id="KW-0472">Membrane</keyword>